<evidence type="ECO:0000313" key="1">
    <source>
        <dbReference type="EMBL" id="VVU94778.1"/>
    </source>
</evidence>
<accession>A0A5E8CH91</accession>
<protein>
    <submittedName>
        <fullName evidence="1">Uncharacterized protein</fullName>
    </submittedName>
</protein>
<dbReference type="AlphaFoldDB" id="A0A5E8CH91"/>
<dbReference type="EMBL" id="CABVLZ010000002">
    <property type="protein sequence ID" value="VVU94778.1"/>
    <property type="molecule type" value="Genomic_DNA"/>
</dbReference>
<proteinExistence type="predicted"/>
<organism evidence="1">
    <name type="scientific">seawater metagenome</name>
    <dbReference type="NCBI Taxonomy" id="1561972"/>
    <lineage>
        <taxon>unclassified sequences</taxon>
        <taxon>metagenomes</taxon>
        <taxon>ecological metagenomes</taxon>
    </lineage>
</organism>
<gene>
    <name evidence="1" type="ORF">CPAV1605_503</name>
</gene>
<name>A0A5E8CH91_9ZZZZ</name>
<sequence>MSYDENIYFYIMYTENPNFFKFGCTKDLMNEAVSISDPDFIFNLKRVFKITETNEYKLKSKIDSYDKIISEMIKNDENIQELEKIYNTSFWSIKHINKFLFKSNLFRTNGEDNLLSTINNVFPLLGLQVESLDEKNISKINYSIFRSFFDSDVLLNANYKFKQYHKIKSKKMDFNQIQISCAGIKGWCTAFEEAKNNENYLSDDNAVDYILDNMD</sequence>
<reference evidence="1" key="1">
    <citation type="submission" date="2019-09" db="EMBL/GenBank/DDBJ databases">
        <authorList>
            <person name="Needham M D."/>
        </authorList>
    </citation>
    <scope>NUCLEOTIDE SEQUENCE</scope>
</reference>